<protein>
    <recommendedName>
        <fullName evidence="3">HNH endonuclease</fullName>
    </recommendedName>
</protein>
<evidence type="ECO:0008006" key="3">
    <source>
        <dbReference type="Google" id="ProtNLM"/>
    </source>
</evidence>
<dbReference type="EMBL" id="QOVL01000008">
    <property type="protein sequence ID" value="RXG29915.1"/>
    <property type="molecule type" value="Genomic_DNA"/>
</dbReference>
<comment type="caution">
    <text evidence="1">The sequence shown here is derived from an EMBL/GenBank/DDBJ whole genome shotgun (WGS) entry which is preliminary data.</text>
</comment>
<gene>
    <name evidence="1" type="ORF">DSL99_1970</name>
</gene>
<sequence>MQYGICRLCKTETDLSFEHIPPKSAFNKTTRYFSVPFKEYTKSKNWLNYKPKGKVNQGGLGYYSLCEKCNGFLNDNYVRAYADWAKFGMAAISKSQTNYNVWSVYDKNPFRILKQIISMFISMNDPHFSKSYPELLKFVNEPESRNLSERYKVFVYLKSRGQIRTINWSATNFYGQVCEFAFSPFGYILNIDNQNGIDHLTEITEWKNYTDERSHDFDIGLYDYPTHLPIPTHYATKEEIESKHN</sequence>
<dbReference type="AlphaFoldDB" id="A0A4Q0PLJ2"/>
<evidence type="ECO:0000313" key="2">
    <source>
        <dbReference type="Proteomes" id="UP000290608"/>
    </source>
</evidence>
<dbReference type="Proteomes" id="UP000290608">
    <property type="component" value="Unassembled WGS sequence"/>
</dbReference>
<organism evidence="1 2">
    <name type="scientific">Leeuwenhoekiella marinoflava</name>
    <dbReference type="NCBI Taxonomy" id="988"/>
    <lineage>
        <taxon>Bacteria</taxon>
        <taxon>Pseudomonadati</taxon>
        <taxon>Bacteroidota</taxon>
        <taxon>Flavobacteriia</taxon>
        <taxon>Flavobacteriales</taxon>
        <taxon>Flavobacteriaceae</taxon>
        <taxon>Leeuwenhoekiella</taxon>
    </lineage>
</organism>
<dbReference type="STRING" id="1122159.SAMN02745246_02067"/>
<reference evidence="1 2" key="1">
    <citation type="submission" date="2018-07" db="EMBL/GenBank/DDBJ databases">
        <title>Leeuwenhoekiella genomics.</title>
        <authorList>
            <person name="Tahon G."/>
            <person name="Willems A."/>
        </authorList>
    </citation>
    <scope>NUCLEOTIDE SEQUENCE [LARGE SCALE GENOMIC DNA]</scope>
    <source>
        <strain evidence="1 2">LMG 1345</strain>
    </source>
</reference>
<accession>A0A4Q0PLJ2</accession>
<name>A0A4Q0PLJ2_9FLAO</name>
<evidence type="ECO:0000313" key="1">
    <source>
        <dbReference type="EMBL" id="RXG29915.1"/>
    </source>
</evidence>
<proteinExistence type="predicted"/>